<keyword evidence="2 8" id="KW-0963">Cytoplasm</keyword>
<evidence type="ECO:0000256" key="5">
    <source>
        <dbReference type="ARBA" id="ARBA00022777"/>
    </source>
</evidence>
<dbReference type="RefSeq" id="WP_173221222.1">
    <property type="nucleotide sequence ID" value="NZ_CP048104.1"/>
</dbReference>
<reference evidence="10 11" key="1">
    <citation type="submission" date="2020-01" db="EMBL/GenBank/DDBJ databases">
        <authorList>
            <person name="Gulvik C.A."/>
            <person name="Batra D.G."/>
        </authorList>
    </citation>
    <scope>NUCLEOTIDE SEQUENCE [LARGE SCALE GENOMIC DNA]</scope>
    <source>
        <strain evidence="10 11">W9323</strain>
    </source>
</reference>
<dbReference type="Pfam" id="PF01121">
    <property type="entry name" value="CoaE"/>
    <property type="match status" value="1"/>
</dbReference>
<evidence type="ECO:0000256" key="8">
    <source>
        <dbReference type="HAMAP-Rule" id="MF_00376"/>
    </source>
</evidence>
<proteinExistence type="inferred from homology"/>
<keyword evidence="7 8" id="KW-0173">Coenzyme A biosynthesis</keyword>
<feature type="binding site" evidence="8">
    <location>
        <begin position="10"/>
        <end position="15"/>
    </location>
    <ligand>
        <name>ATP</name>
        <dbReference type="ChEBI" id="CHEBI:30616"/>
    </ligand>
</feature>
<dbReference type="CDD" id="cd02022">
    <property type="entry name" value="DPCK"/>
    <property type="match status" value="1"/>
</dbReference>
<evidence type="ECO:0000256" key="6">
    <source>
        <dbReference type="ARBA" id="ARBA00022840"/>
    </source>
</evidence>
<evidence type="ECO:0000313" key="10">
    <source>
        <dbReference type="EMBL" id="QKG83973.1"/>
    </source>
</evidence>
<dbReference type="InterPro" id="IPR001977">
    <property type="entry name" value="Depp_CoAkinase"/>
</dbReference>
<dbReference type="PROSITE" id="PS51219">
    <property type="entry name" value="DPCK"/>
    <property type="match status" value="1"/>
</dbReference>
<comment type="similarity">
    <text evidence="1 8">Belongs to the CoaE family.</text>
</comment>
<comment type="catalytic activity">
    <reaction evidence="8">
        <text>3'-dephospho-CoA + ATP = ADP + CoA + H(+)</text>
        <dbReference type="Rhea" id="RHEA:18245"/>
        <dbReference type="ChEBI" id="CHEBI:15378"/>
        <dbReference type="ChEBI" id="CHEBI:30616"/>
        <dbReference type="ChEBI" id="CHEBI:57287"/>
        <dbReference type="ChEBI" id="CHEBI:57328"/>
        <dbReference type="ChEBI" id="CHEBI:456216"/>
        <dbReference type="EC" id="2.7.1.24"/>
    </reaction>
</comment>
<evidence type="ECO:0000256" key="2">
    <source>
        <dbReference type="ARBA" id="ARBA00022490"/>
    </source>
</evidence>
<keyword evidence="6 8" id="KW-0067">ATP-binding</keyword>
<evidence type="ECO:0000256" key="1">
    <source>
        <dbReference type="ARBA" id="ARBA00009018"/>
    </source>
</evidence>
<dbReference type="GO" id="GO:0015937">
    <property type="term" value="P:coenzyme A biosynthetic process"/>
    <property type="evidence" value="ECO:0007669"/>
    <property type="project" value="UniProtKB-UniRule"/>
</dbReference>
<dbReference type="GO" id="GO:0005737">
    <property type="term" value="C:cytoplasm"/>
    <property type="evidence" value="ECO:0007669"/>
    <property type="project" value="UniProtKB-SubCell"/>
</dbReference>
<dbReference type="PANTHER" id="PTHR10695">
    <property type="entry name" value="DEPHOSPHO-COA KINASE-RELATED"/>
    <property type="match status" value="1"/>
</dbReference>
<keyword evidence="5 8" id="KW-0418">Kinase</keyword>
<evidence type="ECO:0000256" key="3">
    <source>
        <dbReference type="ARBA" id="ARBA00022679"/>
    </source>
</evidence>
<keyword evidence="4 8" id="KW-0547">Nucleotide-binding</keyword>
<sequence>MAVGLTGGIATGKSTVSEMLRRRGARLIDADQIARAVVEPGQKGNEQVRRRFGERVFHPDGSLNRKALGEIVFRDKSARQDLNRILHPLIMKRMKEEKDHWEKIDPNQVVILDIPLLIEEDLTSLVDQVILVYVTESIQLKRLMNRDQINETEAKQKMAAQMPIEMKKTFADVVIDNSGSLTNTERQVDELWGKLISENGSNLP</sequence>
<dbReference type="EC" id="2.7.1.24" evidence="8 9"/>
<keyword evidence="3 8" id="KW-0808">Transferase</keyword>
<evidence type="ECO:0000313" key="11">
    <source>
        <dbReference type="Proteomes" id="UP000503088"/>
    </source>
</evidence>
<dbReference type="PANTHER" id="PTHR10695:SF46">
    <property type="entry name" value="BIFUNCTIONAL COENZYME A SYNTHASE-RELATED"/>
    <property type="match status" value="1"/>
</dbReference>
<dbReference type="AlphaFoldDB" id="A0A7D4BVG8"/>
<dbReference type="Proteomes" id="UP000503088">
    <property type="component" value="Chromosome"/>
</dbReference>
<keyword evidence="11" id="KW-1185">Reference proteome</keyword>
<organism evidence="10 11">
    <name type="scientific">Kroppenstedtia pulmonis</name>
    <dbReference type="NCBI Taxonomy" id="1380685"/>
    <lineage>
        <taxon>Bacteria</taxon>
        <taxon>Bacillati</taxon>
        <taxon>Bacillota</taxon>
        <taxon>Bacilli</taxon>
        <taxon>Bacillales</taxon>
        <taxon>Thermoactinomycetaceae</taxon>
        <taxon>Kroppenstedtia</taxon>
    </lineage>
</organism>
<dbReference type="Gene3D" id="3.40.50.300">
    <property type="entry name" value="P-loop containing nucleotide triphosphate hydrolases"/>
    <property type="match status" value="1"/>
</dbReference>
<name>A0A7D4BVG8_9BACL</name>
<dbReference type="UniPathway" id="UPA00241">
    <property type="reaction ID" value="UER00356"/>
</dbReference>
<dbReference type="GO" id="GO:0004140">
    <property type="term" value="F:dephospho-CoA kinase activity"/>
    <property type="evidence" value="ECO:0007669"/>
    <property type="project" value="UniProtKB-UniRule"/>
</dbReference>
<comment type="subcellular location">
    <subcellularLocation>
        <location evidence="8">Cytoplasm</location>
    </subcellularLocation>
</comment>
<dbReference type="NCBIfam" id="TIGR00152">
    <property type="entry name" value="dephospho-CoA kinase"/>
    <property type="match status" value="1"/>
</dbReference>
<protein>
    <recommendedName>
        <fullName evidence="8 9">Dephospho-CoA kinase</fullName>
        <ecNumber evidence="8 9">2.7.1.24</ecNumber>
    </recommendedName>
    <alternativeName>
        <fullName evidence="8">Dephosphocoenzyme A kinase</fullName>
    </alternativeName>
</protein>
<comment type="pathway">
    <text evidence="8">Cofactor biosynthesis; coenzyme A biosynthesis; CoA from (R)-pantothenate: step 5/5.</text>
</comment>
<dbReference type="InterPro" id="IPR027417">
    <property type="entry name" value="P-loop_NTPase"/>
</dbReference>
<evidence type="ECO:0000256" key="7">
    <source>
        <dbReference type="ARBA" id="ARBA00022993"/>
    </source>
</evidence>
<dbReference type="KEGG" id="kpul:GXN76_05450"/>
<comment type="function">
    <text evidence="8">Catalyzes the phosphorylation of the 3'-hydroxyl group of dephosphocoenzyme A to form coenzyme A.</text>
</comment>
<dbReference type="FunFam" id="3.40.50.300:FF:000991">
    <property type="entry name" value="Dephospho-CoA kinase"/>
    <property type="match status" value="1"/>
</dbReference>
<dbReference type="EMBL" id="CP048104">
    <property type="protein sequence ID" value="QKG83973.1"/>
    <property type="molecule type" value="Genomic_DNA"/>
</dbReference>
<evidence type="ECO:0000256" key="9">
    <source>
        <dbReference type="NCBIfam" id="TIGR00152"/>
    </source>
</evidence>
<dbReference type="GO" id="GO:0005524">
    <property type="term" value="F:ATP binding"/>
    <property type="evidence" value="ECO:0007669"/>
    <property type="project" value="UniProtKB-UniRule"/>
</dbReference>
<evidence type="ECO:0000256" key="4">
    <source>
        <dbReference type="ARBA" id="ARBA00022741"/>
    </source>
</evidence>
<gene>
    <name evidence="8" type="primary">coaE</name>
    <name evidence="10" type="ORF">GXN76_05450</name>
</gene>
<accession>A0A7D4BVG8</accession>
<dbReference type="SUPFAM" id="SSF52540">
    <property type="entry name" value="P-loop containing nucleoside triphosphate hydrolases"/>
    <property type="match status" value="1"/>
</dbReference>
<dbReference type="HAMAP" id="MF_00376">
    <property type="entry name" value="Dephospho_CoA_kinase"/>
    <property type="match status" value="1"/>
</dbReference>